<gene>
    <name evidence="1" type="ORF">NLG97_g8132</name>
</gene>
<evidence type="ECO:0000313" key="2">
    <source>
        <dbReference type="Proteomes" id="UP001148737"/>
    </source>
</evidence>
<name>A0ACC1QLQ5_9HYPO</name>
<dbReference type="EMBL" id="JANAKD010001368">
    <property type="protein sequence ID" value="KAJ3480178.1"/>
    <property type="molecule type" value="Genomic_DNA"/>
</dbReference>
<comment type="caution">
    <text evidence="1">The sequence shown here is derived from an EMBL/GenBank/DDBJ whole genome shotgun (WGS) entry which is preliminary data.</text>
</comment>
<dbReference type="Proteomes" id="UP001148737">
    <property type="component" value="Unassembled WGS sequence"/>
</dbReference>
<reference evidence="1" key="1">
    <citation type="submission" date="2022-07" db="EMBL/GenBank/DDBJ databases">
        <title>Genome Sequence of Lecanicillium saksenae.</title>
        <authorList>
            <person name="Buettner E."/>
        </authorList>
    </citation>
    <scope>NUCLEOTIDE SEQUENCE</scope>
    <source>
        <strain evidence="1">VT-O1</strain>
    </source>
</reference>
<sequence>MKLSTIALAFCVAISATVAAPNAVVRQNDVVDCVDGIGGDSRTYATQAECREHCQLKENADGERKGRNCRGFCGPTGGSPNHVALQSCRGELLHVLDVLEIEPTR</sequence>
<protein>
    <submittedName>
        <fullName evidence="1">Uncharacterized protein</fullName>
    </submittedName>
</protein>
<organism evidence="1 2">
    <name type="scientific">Lecanicillium saksenae</name>
    <dbReference type="NCBI Taxonomy" id="468837"/>
    <lineage>
        <taxon>Eukaryota</taxon>
        <taxon>Fungi</taxon>
        <taxon>Dikarya</taxon>
        <taxon>Ascomycota</taxon>
        <taxon>Pezizomycotina</taxon>
        <taxon>Sordariomycetes</taxon>
        <taxon>Hypocreomycetidae</taxon>
        <taxon>Hypocreales</taxon>
        <taxon>Cordycipitaceae</taxon>
        <taxon>Lecanicillium</taxon>
    </lineage>
</organism>
<accession>A0ACC1QLQ5</accession>
<keyword evidence="2" id="KW-1185">Reference proteome</keyword>
<evidence type="ECO:0000313" key="1">
    <source>
        <dbReference type="EMBL" id="KAJ3480178.1"/>
    </source>
</evidence>
<proteinExistence type="predicted"/>